<keyword evidence="1" id="KW-0472">Membrane</keyword>
<accession>A0AAU7YLG6</accession>
<name>A0AAU7YLG6_9RICK</name>
<evidence type="ECO:0000313" key="2">
    <source>
        <dbReference type="EMBL" id="XCA34573.1"/>
    </source>
</evidence>
<dbReference type="InterPro" id="IPR003539">
    <property type="entry name" value="CD_toxinB"/>
</dbReference>
<evidence type="ECO:0008006" key="3">
    <source>
        <dbReference type="Google" id="ProtNLM"/>
    </source>
</evidence>
<organism evidence="2">
    <name type="scientific">Wolbachia endosymbiont of Oeneis ivallda</name>
    <dbReference type="NCBI Taxonomy" id="3171168"/>
    <lineage>
        <taxon>Bacteria</taxon>
        <taxon>Pseudomonadati</taxon>
        <taxon>Pseudomonadota</taxon>
        <taxon>Alphaproteobacteria</taxon>
        <taxon>Rickettsiales</taxon>
        <taxon>Anaplasmataceae</taxon>
        <taxon>Wolbachieae</taxon>
        <taxon>Wolbachia</taxon>
    </lineage>
</organism>
<dbReference type="InterPro" id="IPR036691">
    <property type="entry name" value="Endo/exonu/phosph_ase_sf"/>
</dbReference>
<keyword evidence="1" id="KW-0812">Transmembrane</keyword>
<dbReference type="PRINTS" id="PR01388">
    <property type="entry name" value="CDTOXINB"/>
</dbReference>
<dbReference type="SUPFAM" id="SSF56219">
    <property type="entry name" value="DNase I-like"/>
    <property type="match status" value="1"/>
</dbReference>
<gene>
    <name evidence="2" type="ORF">ABS861_04190</name>
</gene>
<dbReference type="AlphaFoldDB" id="A0AAU7YLG6"/>
<evidence type="ECO:0000256" key="1">
    <source>
        <dbReference type="SAM" id="Phobius"/>
    </source>
</evidence>
<feature type="transmembrane region" description="Helical" evidence="1">
    <location>
        <begin position="134"/>
        <end position="154"/>
    </location>
</feature>
<protein>
    <recommendedName>
        <fullName evidence="3">Endonuclease/exonuclease/phosphatase domain-containing protein</fullName>
    </recommendedName>
</protein>
<keyword evidence="1" id="KW-1133">Transmembrane helix</keyword>
<reference evidence="2" key="1">
    <citation type="submission" date="2024-06" db="EMBL/GenBank/DDBJ databases">
        <title>Genome assembly of the Oeneis chryxus ivallda.</title>
        <authorList>
            <person name="MacDonald Z."/>
            <person name="Shaffer H.B."/>
            <person name="Gillespie T."/>
            <person name="Marimuthu M.P.A."/>
            <person name="Nguyen O."/>
            <person name="Fairbairn C.W."/>
            <person name="Seligmann W.E."/>
            <person name="Escalona M."/>
            <person name="Miller C."/>
            <person name="Toffelmier E."/>
        </authorList>
    </citation>
    <scope>NUCLEOTIDE SEQUENCE</scope>
    <source>
        <strain evidence="2">CCGP_102_HBS-TG_Oc004</strain>
    </source>
</reference>
<dbReference type="EMBL" id="CP158587">
    <property type="protein sequence ID" value="XCA34573.1"/>
    <property type="molecule type" value="Genomic_DNA"/>
</dbReference>
<sequence>MVSRHRASRIIVIESIINETRESRNRATYGLGSNTSDSLWTRRPAIGIQIENSIFFSLHAASAGDYNEAQLLVTMIENYVLQFHPGATTLIMGDFNRSPQSLENALVPLPDNTISRRIVSIPQSTQQSGGILDYAVWLSGVAITATAVLGASFLTRGGAVSTSSDHFPVRFCAS</sequence>
<dbReference type="Gene3D" id="3.60.10.10">
    <property type="entry name" value="Endonuclease/exonuclease/phosphatase"/>
    <property type="match status" value="1"/>
</dbReference>
<proteinExistence type="predicted"/>